<comment type="cofactor">
    <cofactor evidence="1">
        <name>Mg(2+)</name>
        <dbReference type="ChEBI" id="CHEBI:18420"/>
    </cofactor>
</comment>
<dbReference type="InterPro" id="IPR050556">
    <property type="entry name" value="Type_II_TA_system_RNase"/>
</dbReference>
<evidence type="ECO:0000259" key="8">
    <source>
        <dbReference type="Pfam" id="PF01850"/>
    </source>
</evidence>
<evidence type="ECO:0000313" key="9">
    <source>
        <dbReference type="EMBL" id="OGK00833.1"/>
    </source>
</evidence>
<feature type="domain" description="PIN" evidence="8">
    <location>
        <begin position="1"/>
        <end position="113"/>
    </location>
</feature>
<reference evidence="9 10" key="1">
    <citation type="journal article" date="2016" name="Nat. Commun.">
        <title>Thousands of microbial genomes shed light on interconnected biogeochemical processes in an aquifer system.</title>
        <authorList>
            <person name="Anantharaman K."/>
            <person name="Brown C.T."/>
            <person name="Hug L.A."/>
            <person name="Sharon I."/>
            <person name="Castelle C.J."/>
            <person name="Probst A.J."/>
            <person name="Thomas B.C."/>
            <person name="Singh A."/>
            <person name="Wilkins M.J."/>
            <person name="Karaoz U."/>
            <person name="Brodie E.L."/>
            <person name="Williams K.H."/>
            <person name="Hubbard S.S."/>
            <person name="Banfield J.F."/>
        </authorList>
    </citation>
    <scope>NUCLEOTIDE SEQUENCE [LARGE SCALE GENOMIC DNA]</scope>
</reference>
<keyword evidence="6" id="KW-0460">Magnesium</keyword>
<dbReference type="PANTHER" id="PTHR33653">
    <property type="entry name" value="RIBONUCLEASE VAPC2"/>
    <property type="match status" value="1"/>
</dbReference>
<evidence type="ECO:0000256" key="6">
    <source>
        <dbReference type="ARBA" id="ARBA00022842"/>
    </source>
</evidence>
<name>A0A1F7F2P0_UNCRA</name>
<gene>
    <name evidence="9" type="ORF">A2519_07850</name>
</gene>
<keyword evidence="3" id="KW-0540">Nuclease</keyword>
<dbReference type="InterPro" id="IPR029060">
    <property type="entry name" value="PIN-like_dom_sf"/>
</dbReference>
<evidence type="ECO:0000256" key="5">
    <source>
        <dbReference type="ARBA" id="ARBA00022801"/>
    </source>
</evidence>
<evidence type="ECO:0000256" key="3">
    <source>
        <dbReference type="ARBA" id="ARBA00022722"/>
    </source>
</evidence>
<proteinExistence type="inferred from homology"/>
<sequence>MIFDTDILIWIQRGNEKAAAMVDADTDRFISIITYMELLQKANNREQQAVIKDYLTQMDFTVLPLSENIGHRASIYVEEYALSHGISADDALIAATAIENNQSLVSGNNKHYKAIKDLHFKRFQV</sequence>
<keyword evidence="2" id="KW-1277">Toxin-antitoxin system</keyword>
<dbReference type="AlphaFoldDB" id="A0A1F7F2P0"/>
<dbReference type="GO" id="GO:0046872">
    <property type="term" value="F:metal ion binding"/>
    <property type="evidence" value="ECO:0007669"/>
    <property type="project" value="UniProtKB-KW"/>
</dbReference>
<evidence type="ECO:0000313" key="10">
    <source>
        <dbReference type="Proteomes" id="UP000179243"/>
    </source>
</evidence>
<dbReference type="Proteomes" id="UP000179243">
    <property type="component" value="Unassembled WGS sequence"/>
</dbReference>
<accession>A0A1F7F2P0</accession>
<dbReference type="SUPFAM" id="SSF88723">
    <property type="entry name" value="PIN domain-like"/>
    <property type="match status" value="1"/>
</dbReference>
<dbReference type="Gene3D" id="3.40.50.1010">
    <property type="entry name" value="5'-nuclease"/>
    <property type="match status" value="1"/>
</dbReference>
<dbReference type="PANTHER" id="PTHR33653:SF1">
    <property type="entry name" value="RIBONUCLEASE VAPC2"/>
    <property type="match status" value="1"/>
</dbReference>
<keyword evidence="5" id="KW-0378">Hydrolase</keyword>
<evidence type="ECO:0000256" key="2">
    <source>
        <dbReference type="ARBA" id="ARBA00022649"/>
    </source>
</evidence>
<keyword evidence="4" id="KW-0479">Metal-binding</keyword>
<comment type="similarity">
    <text evidence="7">Belongs to the PINc/VapC protein family.</text>
</comment>
<dbReference type="GO" id="GO:0004518">
    <property type="term" value="F:nuclease activity"/>
    <property type="evidence" value="ECO:0007669"/>
    <property type="project" value="UniProtKB-KW"/>
</dbReference>
<dbReference type="Pfam" id="PF01850">
    <property type="entry name" value="PIN"/>
    <property type="match status" value="1"/>
</dbReference>
<evidence type="ECO:0000256" key="7">
    <source>
        <dbReference type="ARBA" id="ARBA00038093"/>
    </source>
</evidence>
<dbReference type="InterPro" id="IPR002716">
    <property type="entry name" value="PIN_dom"/>
</dbReference>
<dbReference type="EMBL" id="MFYX01000139">
    <property type="protein sequence ID" value="OGK00833.1"/>
    <property type="molecule type" value="Genomic_DNA"/>
</dbReference>
<evidence type="ECO:0000256" key="1">
    <source>
        <dbReference type="ARBA" id="ARBA00001946"/>
    </source>
</evidence>
<evidence type="ECO:0000256" key="4">
    <source>
        <dbReference type="ARBA" id="ARBA00022723"/>
    </source>
</evidence>
<comment type="caution">
    <text evidence="9">The sequence shown here is derived from an EMBL/GenBank/DDBJ whole genome shotgun (WGS) entry which is preliminary data.</text>
</comment>
<dbReference type="CDD" id="cd18741">
    <property type="entry name" value="PIN_VapC4-5_FitB-like"/>
    <property type="match status" value="1"/>
</dbReference>
<organism evidence="9 10">
    <name type="scientific">Candidatus Raymondbacteria bacterium RIFOXYD12_FULL_49_13</name>
    <dbReference type="NCBI Taxonomy" id="1817890"/>
    <lineage>
        <taxon>Bacteria</taxon>
        <taxon>Raymondiibacteriota</taxon>
    </lineage>
</organism>
<protein>
    <submittedName>
        <fullName evidence="9">Twitching motility protein PilT</fullName>
    </submittedName>
</protein>
<dbReference type="GO" id="GO:0016787">
    <property type="term" value="F:hydrolase activity"/>
    <property type="evidence" value="ECO:0007669"/>
    <property type="project" value="UniProtKB-KW"/>
</dbReference>